<dbReference type="PROSITE" id="PS00367">
    <property type="entry name" value="BH4_AAA_HYDROXYL_1"/>
    <property type="match status" value="1"/>
</dbReference>
<evidence type="ECO:0000256" key="3">
    <source>
        <dbReference type="ARBA" id="ARBA00009712"/>
    </source>
</evidence>
<dbReference type="FunFam" id="1.10.800.10:FF:000004">
    <property type="entry name" value="Tyrosine 3-monooxygenase"/>
    <property type="match status" value="1"/>
</dbReference>
<comment type="similarity">
    <text evidence="3">Belongs to the biopterin-dependent aromatic amino acid hydroxylase family.</text>
</comment>
<dbReference type="InterPro" id="IPR045865">
    <property type="entry name" value="ACT-like_dom_sf"/>
</dbReference>
<dbReference type="UniPathway" id="UPA00846">
    <property type="reaction ID" value="UER00799"/>
</dbReference>
<evidence type="ECO:0000259" key="18">
    <source>
        <dbReference type="PROSITE" id="PS51410"/>
    </source>
</evidence>
<dbReference type="InterPro" id="IPR001273">
    <property type="entry name" value="ArAA_hydroxylase"/>
</dbReference>
<dbReference type="EMBL" id="JH431861">
    <property type="status" value="NOT_ANNOTATED_CDS"/>
    <property type="molecule type" value="Genomic_DNA"/>
</dbReference>
<keyword evidence="8 15" id="KW-0408">Iron</keyword>
<evidence type="ECO:0000256" key="16">
    <source>
        <dbReference type="PIRSR" id="PIRSR601273-1"/>
    </source>
</evidence>
<evidence type="ECO:0000256" key="9">
    <source>
        <dbReference type="ARBA" id="ARBA00023033"/>
    </source>
</evidence>
<feature type="binding site" evidence="15">
    <location>
        <position position="332"/>
    </location>
    <ligand>
        <name>Fe cation</name>
        <dbReference type="ChEBI" id="CHEBI:24875"/>
    </ligand>
</feature>
<comment type="cofactor">
    <cofactor evidence="1 17">
        <name>Fe(2+)</name>
        <dbReference type="ChEBI" id="CHEBI:29033"/>
    </cofactor>
</comment>
<evidence type="ECO:0000313" key="20">
    <source>
        <dbReference type="EnsemblMetazoa" id="SMAR008857-PA"/>
    </source>
</evidence>
<feature type="binding site" evidence="16">
    <location>
        <position position="421"/>
    </location>
    <ligand>
        <name>L-tryptophan</name>
        <dbReference type="ChEBI" id="CHEBI:57912"/>
    </ligand>
</feature>
<dbReference type="PROSITE" id="PS51671">
    <property type="entry name" value="ACT"/>
    <property type="match status" value="1"/>
</dbReference>
<dbReference type="PIRSF" id="PIRSF000336">
    <property type="entry name" value="TH"/>
    <property type="match status" value="1"/>
</dbReference>
<feature type="binding site" evidence="16">
    <location>
        <position position="391"/>
    </location>
    <ligand>
        <name>L-tryptophan</name>
        <dbReference type="ChEBI" id="CHEBI:57912"/>
    </ligand>
</feature>
<dbReference type="AlphaFoldDB" id="T1J5F7"/>
<dbReference type="PANTHER" id="PTHR11473:SF16">
    <property type="entry name" value="TRYPTOPHAN 5-HYDROXYLASE 2"/>
    <property type="match status" value="1"/>
</dbReference>
<feature type="binding site" evidence="15">
    <location>
        <position position="327"/>
    </location>
    <ligand>
        <name>Fe cation</name>
        <dbReference type="ChEBI" id="CHEBI:24875"/>
    </ligand>
</feature>
<dbReference type="InterPro" id="IPR036951">
    <property type="entry name" value="ArAA_hydroxylase_sf"/>
</dbReference>
<dbReference type="InterPro" id="IPR019773">
    <property type="entry name" value="Tyrosine_3-monooxygenase-like"/>
</dbReference>
<dbReference type="eggNOG" id="KOG3820">
    <property type="taxonomic scope" value="Eukaryota"/>
</dbReference>
<dbReference type="GO" id="GO:0042427">
    <property type="term" value="P:serotonin biosynthetic process"/>
    <property type="evidence" value="ECO:0007669"/>
    <property type="project" value="UniProtKB-UniPathway"/>
</dbReference>
<protein>
    <recommendedName>
        <fullName evidence="11">Tryptophan 5-hydroxylase 2</fullName>
        <ecNumber evidence="4">1.14.16.4</ecNumber>
    </recommendedName>
    <alternativeName>
        <fullName evidence="12">Tryptophan 5-monooxygenase 2</fullName>
    </alternativeName>
</protein>
<dbReference type="PANTHER" id="PTHR11473">
    <property type="entry name" value="AROMATIC AMINO ACID HYDROXYLASE"/>
    <property type="match status" value="1"/>
</dbReference>
<comment type="pathway">
    <text evidence="2">Aromatic compound metabolism; serotonin biosynthesis; serotonin from L-tryptophan: step 1/2.</text>
</comment>
<dbReference type="Pfam" id="PF01842">
    <property type="entry name" value="ACT"/>
    <property type="match status" value="1"/>
</dbReference>
<dbReference type="STRING" id="126957.T1J5F7"/>
<comment type="subunit">
    <text evidence="14">Interacts with DNAJC12.</text>
</comment>
<evidence type="ECO:0000256" key="13">
    <source>
        <dbReference type="ARBA" id="ARBA00048860"/>
    </source>
</evidence>
<evidence type="ECO:0000256" key="11">
    <source>
        <dbReference type="ARBA" id="ARBA00040889"/>
    </source>
</evidence>
<dbReference type="GO" id="GO:0043005">
    <property type="term" value="C:neuron projection"/>
    <property type="evidence" value="ECO:0007669"/>
    <property type="project" value="TreeGrafter"/>
</dbReference>
<dbReference type="GO" id="GO:0004510">
    <property type="term" value="F:tryptophan 5-monooxygenase activity"/>
    <property type="evidence" value="ECO:0007669"/>
    <property type="project" value="UniProtKB-EC"/>
</dbReference>
<feature type="binding site" evidence="16">
    <location>
        <position position="320"/>
    </location>
    <ligand>
        <name>L-tryptophan</name>
        <dbReference type="ChEBI" id="CHEBI:57912"/>
    </ligand>
</feature>
<dbReference type="InterPro" id="IPR019774">
    <property type="entry name" value="Aromatic-AA_hydroxylase_C"/>
</dbReference>
<evidence type="ECO:0000256" key="1">
    <source>
        <dbReference type="ARBA" id="ARBA00001954"/>
    </source>
</evidence>
<evidence type="ECO:0000256" key="14">
    <source>
        <dbReference type="ARBA" id="ARBA00062416"/>
    </source>
</evidence>
<reference evidence="20" key="2">
    <citation type="submission" date="2015-02" db="UniProtKB">
        <authorList>
            <consortium name="EnsemblMetazoa"/>
        </authorList>
    </citation>
    <scope>IDENTIFICATION</scope>
</reference>
<feature type="domain" description="ACT" evidence="19">
    <location>
        <begin position="64"/>
        <end position="139"/>
    </location>
</feature>
<evidence type="ECO:0000256" key="2">
    <source>
        <dbReference type="ARBA" id="ARBA00004783"/>
    </source>
</evidence>
<dbReference type="GO" id="GO:0042416">
    <property type="term" value="P:dopamine biosynthetic process"/>
    <property type="evidence" value="ECO:0007669"/>
    <property type="project" value="UniProtKB-ARBA"/>
</dbReference>
<dbReference type="CDD" id="cd03346">
    <property type="entry name" value="eu_TrpOH"/>
    <property type="match status" value="1"/>
</dbReference>
<comment type="catalytic activity">
    <reaction evidence="13">
        <text>(6R)-L-erythro-5,6,7,8-tetrahydrobiopterin + L-tryptophan + O2 = 5-hydroxy-L-tryptophan + (4aS,6R)-4a-hydroxy-L-erythro-5,6,7,8-tetrahydrobiopterin</text>
        <dbReference type="Rhea" id="RHEA:16709"/>
        <dbReference type="ChEBI" id="CHEBI:15379"/>
        <dbReference type="ChEBI" id="CHEBI:15642"/>
        <dbReference type="ChEBI" id="CHEBI:57912"/>
        <dbReference type="ChEBI" id="CHEBI:58266"/>
        <dbReference type="ChEBI" id="CHEBI:59560"/>
        <dbReference type="EC" id="1.14.16.4"/>
    </reaction>
</comment>
<dbReference type="PhylomeDB" id="T1J5F7"/>
<dbReference type="NCBIfam" id="TIGR01270">
    <property type="entry name" value="Trp_5_monoox"/>
    <property type="match status" value="1"/>
</dbReference>
<dbReference type="InterPro" id="IPR005963">
    <property type="entry name" value="Trp_5_mOase"/>
</dbReference>
<reference evidence="21" key="1">
    <citation type="submission" date="2011-05" db="EMBL/GenBank/DDBJ databases">
        <authorList>
            <person name="Richards S.R."/>
            <person name="Qu J."/>
            <person name="Jiang H."/>
            <person name="Jhangiani S.N."/>
            <person name="Agravi P."/>
            <person name="Goodspeed R."/>
            <person name="Gross S."/>
            <person name="Mandapat C."/>
            <person name="Jackson L."/>
            <person name="Mathew T."/>
            <person name="Pu L."/>
            <person name="Thornton R."/>
            <person name="Saada N."/>
            <person name="Wilczek-Boney K.B."/>
            <person name="Lee S."/>
            <person name="Kovar C."/>
            <person name="Wu Y."/>
            <person name="Scherer S.E."/>
            <person name="Worley K.C."/>
            <person name="Muzny D.M."/>
            <person name="Gibbs R."/>
        </authorList>
    </citation>
    <scope>NUCLEOTIDE SEQUENCE</scope>
    <source>
        <strain evidence="21">Brora</strain>
    </source>
</reference>
<dbReference type="EnsemblMetazoa" id="SMAR008857-RA">
    <property type="protein sequence ID" value="SMAR008857-PA"/>
    <property type="gene ID" value="SMAR008857"/>
</dbReference>
<evidence type="ECO:0000256" key="12">
    <source>
        <dbReference type="ARBA" id="ARBA00042662"/>
    </source>
</evidence>
<dbReference type="HOGENOM" id="CLU_023198_0_2_1"/>
<dbReference type="GO" id="GO:0009072">
    <property type="term" value="P:aromatic amino acid metabolic process"/>
    <property type="evidence" value="ECO:0007669"/>
    <property type="project" value="InterPro"/>
</dbReference>
<accession>T1J5F7</accession>
<evidence type="ECO:0000256" key="6">
    <source>
        <dbReference type="ARBA" id="ARBA00022723"/>
    </source>
</evidence>
<sequence>MAASPGKIKRGAFKNQRFYSTPTMPSKSLDISGHYLKELQAKIRRCADDSTIPEVVHGPDQSHSVVFPLKDQVGGLSKALKIFQEKNINVLHIESRKSRRRDSEYEIYVDVECDNTRMETLVGALKNQLAGIHLNDFDAGKSFPLQPTMSVDESYEDSGMPWFPKKLQDFDICANRVLMYGAELDADHPGFKDTVYRQRRKYYVDIATNYKQGQVIPRAEYTEEEINTWRTVFRELTKLYPTHACKEYLSNLQLLIKHCGYREDNIPQLEDINNFLKQRSGFLLRPVAGYLSSRDFLAGLAFRLFHCTQYIRHSSDPFYTPEPDCCHELLGHMPMLADPSFAQFSQEIGLASLGASDEEVSKMATVYFFTIEFGLCKQNGELRVFGAGLLSSVAELKHALSDKAVILPFEPERTSQQECLITTFQDVYFHSDSFETAKEKMRGFADTITRPFGVRYNPYTQSVEVLSSTQKIASIVSELKGDLCIVTNALRKIQEHDERE</sequence>
<feature type="binding site" evidence="15">
    <location>
        <position position="372"/>
    </location>
    <ligand>
        <name>Fe cation</name>
        <dbReference type="ChEBI" id="CHEBI:24875"/>
    </ligand>
</feature>
<evidence type="ECO:0000256" key="4">
    <source>
        <dbReference type="ARBA" id="ARBA00012002"/>
    </source>
</evidence>
<dbReference type="PRINTS" id="PR00372">
    <property type="entry name" value="FYWHYDRXLASE"/>
</dbReference>
<dbReference type="InterPro" id="IPR036329">
    <property type="entry name" value="Aro-AA_hydroxylase_C_sf"/>
</dbReference>
<feature type="domain" description="Biopterin-dependent aromatic amino acid hydroxylase family profile" evidence="18">
    <location>
        <begin position="148"/>
        <end position="494"/>
    </location>
</feature>
<feature type="binding site" evidence="16">
    <location>
        <position position="312"/>
    </location>
    <ligand>
        <name>L-tryptophan</name>
        <dbReference type="ChEBI" id="CHEBI:57912"/>
    </ligand>
</feature>
<evidence type="ECO:0000259" key="19">
    <source>
        <dbReference type="PROSITE" id="PS51671"/>
    </source>
</evidence>
<proteinExistence type="inferred from homology"/>
<dbReference type="OMA" id="DMPWFPR"/>
<evidence type="ECO:0000256" key="17">
    <source>
        <dbReference type="PIRSR" id="PIRSR601273-2"/>
    </source>
</evidence>
<dbReference type="SUPFAM" id="SSF56534">
    <property type="entry name" value="Aromatic aminoacid monoxygenases, catalytic and oligomerization domains"/>
    <property type="match status" value="1"/>
</dbReference>
<dbReference type="GO" id="GO:0005506">
    <property type="term" value="F:iron ion binding"/>
    <property type="evidence" value="ECO:0007669"/>
    <property type="project" value="InterPro"/>
</dbReference>
<dbReference type="Pfam" id="PF00351">
    <property type="entry name" value="Biopterin_H"/>
    <property type="match status" value="1"/>
</dbReference>
<evidence type="ECO:0000256" key="10">
    <source>
        <dbReference type="ARBA" id="ARBA00023094"/>
    </source>
</evidence>
<keyword evidence="6 15" id="KW-0479">Metal-binding</keyword>
<feature type="binding site" evidence="16">
    <location>
        <position position="290"/>
    </location>
    <ligand>
        <name>L-tryptophan</name>
        <dbReference type="ChEBI" id="CHEBI:57912"/>
    </ligand>
</feature>
<keyword evidence="5" id="KW-0597">Phosphoprotein</keyword>
<name>T1J5F7_STRMM</name>
<evidence type="ECO:0000256" key="8">
    <source>
        <dbReference type="ARBA" id="ARBA00023004"/>
    </source>
</evidence>
<evidence type="ECO:0000256" key="15">
    <source>
        <dbReference type="PIRSR" id="PIRSR000336-1"/>
    </source>
</evidence>
<dbReference type="InterPro" id="IPR041904">
    <property type="entry name" value="TrpOH_cat"/>
</dbReference>
<dbReference type="InterPro" id="IPR018301">
    <property type="entry name" value="ArAA_hydroxylase_Fe/CU_BS"/>
</dbReference>
<dbReference type="Gene3D" id="1.10.800.10">
    <property type="entry name" value="Aromatic amino acid hydroxylase"/>
    <property type="match status" value="1"/>
</dbReference>
<keyword evidence="21" id="KW-1185">Reference proteome</keyword>
<dbReference type="GO" id="GO:0048066">
    <property type="term" value="P:developmental pigmentation"/>
    <property type="evidence" value="ECO:0007669"/>
    <property type="project" value="UniProtKB-ARBA"/>
</dbReference>
<dbReference type="PROSITE" id="PS51410">
    <property type="entry name" value="BH4_AAA_HYDROXYL_2"/>
    <property type="match status" value="1"/>
</dbReference>
<keyword evidence="7" id="KW-0560">Oxidoreductase</keyword>
<evidence type="ECO:0000256" key="7">
    <source>
        <dbReference type="ARBA" id="ARBA00023002"/>
    </source>
</evidence>
<organism evidence="20 21">
    <name type="scientific">Strigamia maritima</name>
    <name type="common">European centipede</name>
    <name type="synonym">Geophilus maritimus</name>
    <dbReference type="NCBI Taxonomy" id="126957"/>
    <lineage>
        <taxon>Eukaryota</taxon>
        <taxon>Metazoa</taxon>
        <taxon>Ecdysozoa</taxon>
        <taxon>Arthropoda</taxon>
        <taxon>Myriapoda</taxon>
        <taxon>Chilopoda</taxon>
        <taxon>Pleurostigmophora</taxon>
        <taxon>Geophilomorpha</taxon>
        <taxon>Linotaeniidae</taxon>
        <taxon>Strigamia</taxon>
    </lineage>
</organism>
<keyword evidence="10" id="KW-0724">Serotonin biosynthesis</keyword>
<keyword evidence="9" id="KW-0503">Monooxygenase</keyword>
<dbReference type="EC" id="1.14.16.4" evidence="4"/>
<evidence type="ECO:0000313" key="21">
    <source>
        <dbReference type="Proteomes" id="UP000014500"/>
    </source>
</evidence>
<dbReference type="Proteomes" id="UP000014500">
    <property type="component" value="Unassembled WGS sequence"/>
</dbReference>
<evidence type="ECO:0000256" key="5">
    <source>
        <dbReference type="ARBA" id="ARBA00022553"/>
    </source>
</evidence>
<dbReference type="SUPFAM" id="SSF55021">
    <property type="entry name" value="ACT-like"/>
    <property type="match status" value="1"/>
</dbReference>
<dbReference type="InterPro" id="IPR002912">
    <property type="entry name" value="ACT_dom"/>
</dbReference>